<evidence type="ECO:0000256" key="5">
    <source>
        <dbReference type="ARBA" id="ARBA00023163"/>
    </source>
</evidence>
<evidence type="ECO:0000313" key="11">
    <source>
        <dbReference type="Proteomes" id="UP000053958"/>
    </source>
</evidence>
<evidence type="ECO:0000256" key="3">
    <source>
        <dbReference type="ARBA" id="ARBA00023015"/>
    </source>
</evidence>
<dbReference type="Proteomes" id="UP000053958">
    <property type="component" value="Unassembled WGS sequence"/>
</dbReference>
<evidence type="ECO:0000256" key="2">
    <source>
        <dbReference type="ARBA" id="ARBA00007163"/>
    </source>
</evidence>
<evidence type="ECO:0000313" key="10">
    <source>
        <dbReference type="EMBL" id="KKA25331.1"/>
    </source>
</evidence>
<dbReference type="GO" id="GO:0000981">
    <property type="term" value="F:DNA-binding transcription factor activity, RNA polymerase II-specific"/>
    <property type="evidence" value="ECO:0007669"/>
    <property type="project" value="InterPro"/>
</dbReference>
<sequence>MDSLLPPLNAFATAQAMEIPQLTISPAATSLKPPEPKPDDKKPEEKKPVKKRKSWGQELPIPKTNLPPRKRAKTEDEKEQRRIERVLRNRAAAQTSRERKRMEVEKLEREKLSLEQQNAFLLQRLAQMEAENSRLDRQVAQLSAEIRGSRGTTPKSVSHDSNSPTLTPTLFKQEGEDLTLDKIPFPTPSLTEFSPSLKPTDLAESSDVAQHPAAMLCDLQCQSKDSKDQPVLVSSPSWTPNQALSLTLQVMLQLLFLTMTSAAYSTVIHPLGQILTSLKTGSPLTFSTEEIYRHFPLIHWLISTPSLSPPSMASPTRRSVFRMRLLTRLLACSPALARPLRDATGRALQLAVSDISLRQTGSAVPDAVGTRQDWKSLLTMAWAIDSIERWNRVGRRGRLAGHKRMLTTSLRSRQLRRNHKHNMYYGSTRSSWSSGNLENLTSILMGKRC</sequence>
<evidence type="ECO:0000256" key="4">
    <source>
        <dbReference type="ARBA" id="ARBA00023125"/>
    </source>
</evidence>
<dbReference type="CDD" id="cd14710">
    <property type="entry name" value="bZIP_HAC1-like"/>
    <property type="match status" value="1"/>
</dbReference>
<dbReference type="PANTHER" id="PTHR46714">
    <property type="entry name" value="TRANSCRIPTIONAL ACTIVATOR HAC1"/>
    <property type="match status" value="1"/>
</dbReference>
<evidence type="ECO:0000256" key="8">
    <source>
        <dbReference type="SAM" id="MobiDB-lite"/>
    </source>
</evidence>
<dbReference type="Gene3D" id="1.20.5.170">
    <property type="match status" value="1"/>
</dbReference>
<evidence type="ECO:0000256" key="1">
    <source>
        <dbReference type="ARBA" id="ARBA00004123"/>
    </source>
</evidence>
<accession>A0A0F4Z5G5</accession>
<dbReference type="PANTHER" id="PTHR46714:SF6">
    <property type="entry name" value="TRANSCRIPTIONAL ACTIVATOR HAC1"/>
    <property type="match status" value="1"/>
</dbReference>
<evidence type="ECO:0000256" key="6">
    <source>
        <dbReference type="ARBA" id="ARBA00023230"/>
    </source>
</evidence>
<dbReference type="GO" id="GO:0005634">
    <property type="term" value="C:nucleus"/>
    <property type="evidence" value="ECO:0007669"/>
    <property type="project" value="UniProtKB-SubCell"/>
</dbReference>
<dbReference type="GeneID" id="25312702"/>
<keyword evidence="6" id="KW-0834">Unfolded protein response</keyword>
<dbReference type="InterPro" id="IPR004827">
    <property type="entry name" value="bZIP"/>
</dbReference>
<dbReference type="OrthoDB" id="674948at2759"/>
<dbReference type="PROSITE" id="PS50217">
    <property type="entry name" value="BZIP"/>
    <property type="match status" value="1"/>
</dbReference>
<dbReference type="AlphaFoldDB" id="A0A0F4Z5G5"/>
<dbReference type="Pfam" id="PF07716">
    <property type="entry name" value="bZIP_2"/>
    <property type="match status" value="1"/>
</dbReference>
<feature type="domain" description="BZIP" evidence="9">
    <location>
        <begin position="79"/>
        <end position="142"/>
    </location>
</feature>
<feature type="region of interest" description="Disordered" evidence="8">
    <location>
        <begin position="146"/>
        <end position="168"/>
    </location>
</feature>
<keyword evidence="5" id="KW-0804">Transcription</keyword>
<keyword evidence="7" id="KW-0539">Nucleus</keyword>
<comment type="subcellular location">
    <subcellularLocation>
        <location evidence="1">Nucleus</location>
    </subcellularLocation>
</comment>
<dbReference type="PROSITE" id="PS00036">
    <property type="entry name" value="BZIP_BASIC"/>
    <property type="match status" value="1"/>
</dbReference>
<dbReference type="STRING" id="1408163.A0A0F4Z5G5"/>
<dbReference type="GO" id="GO:0003677">
    <property type="term" value="F:DNA binding"/>
    <property type="evidence" value="ECO:0007669"/>
    <property type="project" value="UniProtKB-KW"/>
</dbReference>
<dbReference type="GO" id="GO:0045944">
    <property type="term" value="P:positive regulation of transcription by RNA polymerase II"/>
    <property type="evidence" value="ECO:0007669"/>
    <property type="project" value="InterPro"/>
</dbReference>
<feature type="compositionally biased region" description="Polar residues" evidence="8">
    <location>
        <begin position="150"/>
        <end position="168"/>
    </location>
</feature>
<protein>
    <submittedName>
        <fullName evidence="10">BZIP transcription factor HacA</fullName>
    </submittedName>
</protein>
<comment type="caution">
    <text evidence="10">The sequence shown here is derived from an EMBL/GenBank/DDBJ whole genome shotgun (WGS) entry which is preliminary data.</text>
</comment>
<dbReference type="EMBL" id="LASV01000025">
    <property type="protein sequence ID" value="KKA25331.1"/>
    <property type="molecule type" value="Genomic_DNA"/>
</dbReference>
<reference evidence="10 11" key="1">
    <citation type="submission" date="2015-04" db="EMBL/GenBank/DDBJ databases">
        <authorList>
            <person name="Heijne W.H."/>
            <person name="Fedorova N.D."/>
            <person name="Nierman W.C."/>
            <person name="Vollebregt A.W."/>
            <person name="Zhao Z."/>
            <person name="Wu L."/>
            <person name="Kumar M."/>
            <person name="Stam H."/>
            <person name="van den Berg M.A."/>
            <person name="Pel H.J."/>
        </authorList>
    </citation>
    <scope>NUCLEOTIDE SEQUENCE [LARGE SCALE GENOMIC DNA]</scope>
    <source>
        <strain evidence="10 11">CBS 393.64</strain>
    </source>
</reference>
<feature type="compositionally biased region" description="Basic and acidic residues" evidence="8">
    <location>
        <begin position="34"/>
        <end position="47"/>
    </location>
</feature>
<dbReference type="GO" id="GO:0006986">
    <property type="term" value="P:response to unfolded protein"/>
    <property type="evidence" value="ECO:0007669"/>
    <property type="project" value="UniProtKB-KW"/>
</dbReference>
<dbReference type="RefSeq" id="XP_013331943.1">
    <property type="nucleotide sequence ID" value="XM_013476489.1"/>
</dbReference>
<dbReference type="SMART" id="SM00338">
    <property type="entry name" value="BRLZ"/>
    <property type="match status" value="1"/>
</dbReference>
<dbReference type="InterPro" id="IPR046347">
    <property type="entry name" value="bZIP_sf"/>
</dbReference>
<dbReference type="SUPFAM" id="SSF57959">
    <property type="entry name" value="Leucine zipper domain"/>
    <property type="match status" value="1"/>
</dbReference>
<feature type="compositionally biased region" description="Basic and acidic residues" evidence="8">
    <location>
        <begin position="73"/>
        <end position="87"/>
    </location>
</feature>
<dbReference type="FunFam" id="1.20.5.170:FF:000101">
    <property type="entry name" value="BZIP transcription factor HacA"/>
    <property type="match status" value="1"/>
</dbReference>
<organism evidence="10 11">
    <name type="scientific">Rasamsonia emersonii (strain ATCC 16479 / CBS 393.64 / IMI 116815)</name>
    <dbReference type="NCBI Taxonomy" id="1408163"/>
    <lineage>
        <taxon>Eukaryota</taxon>
        <taxon>Fungi</taxon>
        <taxon>Dikarya</taxon>
        <taxon>Ascomycota</taxon>
        <taxon>Pezizomycotina</taxon>
        <taxon>Eurotiomycetes</taxon>
        <taxon>Eurotiomycetidae</taxon>
        <taxon>Eurotiales</taxon>
        <taxon>Trichocomaceae</taxon>
        <taxon>Rasamsonia</taxon>
    </lineage>
</organism>
<evidence type="ECO:0000259" key="9">
    <source>
        <dbReference type="PROSITE" id="PS50217"/>
    </source>
</evidence>
<name>A0A0F4Z5G5_RASE3</name>
<keyword evidence="4" id="KW-0238">DNA-binding</keyword>
<keyword evidence="11" id="KW-1185">Reference proteome</keyword>
<evidence type="ECO:0000256" key="7">
    <source>
        <dbReference type="ARBA" id="ARBA00023242"/>
    </source>
</evidence>
<comment type="similarity">
    <text evidence="2">Belongs to the bZIP family.</text>
</comment>
<gene>
    <name evidence="10" type="ORF">T310_0648</name>
</gene>
<dbReference type="InterPro" id="IPR044280">
    <property type="entry name" value="Hac1/HY5"/>
</dbReference>
<feature type="region of interest" description="Disordered" evidence="8">
    <location>
        <begin position="22"/>
        <end position="102"/>
    </location>
</feature>
<proteinExistence type="inferred from homology"/>
<keyword evidence="3" id="KW-0805">Transcription regulation</keyword>